<dbReference type="eggNOG" id="ENOG502S7Z8">
    <property type="taxonomic scope" value="Eukaryota"/>
</dbReference>
<accession>A0A061H1J5</accession>
<sequence length="211" mass="23668">MPDAASGLVSSSLQILHQPISILQARQVSQQTLQYESEIVTGSTPGKHLRHVHDHFRILAESLENHVSTPHTPQSSRDTPIELDYDLRSSRRLPSLETSTSTCLDEFKDVHARLSNLLTAHPTLLAHPVNLCATTPDIVETRTTVGRELWFCALHAIHHYALARVILEKECGCTLDPEFGVAPSTLVHREWKRDENRADVAVDVVRQRARL</sequence>
<dbReference type="RefSeq" id="XP_007882514.1">
    <property type="nucleotide sequence ID" value="XM_007884323.1"/>
</dbReference>
<dbReference type="GeneID" id="19320848"/>
<dbReference type="Proteomes" id="UP000053664">
    <property type="component" value="Unassembled WGS sequence"/>
</dbReference>
<dbReference type="HOGENOM" id="CLU_083400_1_0_1"/>
<feature type="domain" description="DinB-like" evidence="1">
    <location>
        <begin position="41"/>
        <end position="162"/>
    </location>
</feature>
<organism evidence="2 3">
    <name type="scientific">Pseudozyma flocculosa PF-1</name>
    <dbReference type="NCBI Taxonomy" id="1277687"/>
    <lineage>
        <taxon>Eukaryota</taxon>
        <taxon>Fungi</taxon>
        <taxon>Dikarya</taxon>
        <taxon>Basidiomycota</taxon>
        <taxon>Ustilaginomycotina</taxon>
        <taxon>Ustilaginomycetes</taxon>
        <taxon>Ustilaginales</taxon>
        <taxon>Ustilaginaceae</taxon>
        <taxon>Pseudozyma</taxon>
    </lineage>
</organism>
<evidence type="ECO:0000313" key="3">
    <source>
        <dbReference type="Proteomes" id="UP000053664"/>
    </source>
</evidence>
<dbReference type="AlphaFoldDB" id="A0A061H1J5"/>
<dbReference type="Pfam" id="PF12867">
    <property type="entry name" value="DinB_2"/>
    <property type="match status" value="1"/>
</dbReference>
<dbReference type="EMBL" id="KE361653">
    <property type="protein sequence ID" value="EPQ25640.1"/>
    <property type="molecule type" value="Genomic_DNA"/>
</dbReference>
<evidence type="ECO:0000259" key="1">
    <source>
        <dbReference type="Pfam" id="PF12867"/>
    </source>
</evidence>
<reference evidence="2 3" key="1">
    <citation type="journal article" date="2013" name="Plant Cell">
        <title>The transition from a phytopathogenic smut ancestor to an anamorphic biocontrol agent deciphered by comparative whole-genome analysis.</title>
        <authorList>
            <person name="Lefebvre F."/>
            <person name="Joly D.L."/>
            <person name="Labbe C."/>
            <person name="Teichmann B."/>
            <person name="Linning R."/>
            <person name="Belzile F."/>
            <person name="Bakkeren G."/>
            <person name="Belanger R.R."/>
        </authorList>
    </citation>
    <scope>NUCLEOTIDE SEQUENCE [LARGE SCALE GENOMIC DNA]</scope>
    <source>
        <strain evidence="2 3">PF-1</strain>
    </source>
</reference>
<proteinExistence type="predicted"/>
<dbReference type="KEGG" id="pfp:PFL1_06777"/>
<dbReference type="InterPro" id="IPR024775">
    <property type="entry name" value="DinB-like"/>
</dbReference>
<dbReference type="PANTHER" id="PTHR39473">
    <property type="match status" value="1"/>
</dbReference>
<dbReference type="PANTHER" id="PTHR39473:SF1">
    <property type="entry name" value="DINB-LIKE DOMAIN-CONTAINING PROTEIN"/>
    <property type="match status" value="1"/>
</dbReference>
<gene>
    <name evidence="2" type="ORF">PFL1_06777</name>
</gene>
<dbReference type="OrthoDB" id="5564877at2759"/>
<protein>
    <recommendedName>
        <fullName evidence="1">DinB-like domain-containing protein</fullName>
    </recommendedName>
</protein>
<evidence type="ECO:0000313" key="2">
    <source>
        <dbReference type="EMBL" id="EPQ25640.1"/>
    </source>
</evidence>
<name>A0A061H1J5_9BASI</name>